<comment type="function">
    <text evidence="9">May function as a transcriptional corepressor through its interaction with COPS2, negatively regulating the expression of genes involved in neuronal differentiation.</text>
</comment>
<dbReference type="PANTHER" id="PTHR13799">
    <property type="entry name" value="NGG1 INTERACTING FACTOR 3"/>
    <property type="match status" value="1"/>
</dbReference>
<dbReference type="GO" id="GO:0005634">
    <property type="term" value="C:nucleus"/>
    <property type="evidence" value="ECO:0007669"/>
    <property type="project" value="UniProtKB-SubCell"/>
</dbReference>
<comment type="similarity">
    <text evidence="3 11">Belongs to the GTP cyclohydrolase I type 2/NIF3 family.</text>
</comment>
<gene>
    <name evidence="13" type="ORF">PACLA_8A028705</name>
</gene>
<evidence type="ECO:0000256" key="11">
    <source>
        <dbReference type="PIRNR" id="PIRNR037490"/>
    </source>
</evidence>
<evidence type="ECO:0000256" key="8">
    <source>
        <dbReference type="ARBA" id="ARBA00023242"/>
    </source>
</evidence>
<evidence type="ECO:0000256" key="9">
    <source>
        <dbReference type="ARBA" id="ARBA00059551"/>
    </source>
</evidence>
<keyword evidence="5" id="KW-0963">Cytoplasm</keyword>
<feature type="binding site" evidence="12">
    <location>
        <position position="95"/>
    </location>
    <ligand>
        <name>a divalent metal cation</name>
        <dbReference type="ChEBI" id="CHEBI:60240"/>
        <label>1</label>
    </ligand>
</feature>
<evidence type="ECO:0000256" key="2">
    <source>
        <dbReference type="ARBA" id="ARBA00004496"/>
    </source>
</evidence>
<dbReference type="InterPro" id="IPR017222">
    <property type="entry name" value="DUF34/NIF3_animal"/>
</dbReference>
<feature type="binding site" evidence="12">
    <location>
        <position position="338"/>
    </location>
    <ligand>
        <name>a divalent metal cation</name>
        <dbReference type="ChEBI" id="CHEBI:60240"/>
        <label>1</label>
    </ligand>
</feature>
<comment type="subunit">
    <text evidence="10">Homodimer. Interacts with COPS2. Interacts with THOC7.</text>
</comment>
<dbReference type="EMBL" id="CACRXK020000302">
    <property type="protein sequence ID" value="CAB3980559.1"/>
    <property type="molecule type" value="Genomic_DNA"/>
</dbReference>
<dbReference type="Proteomes" id="UP001152795">
    <property type="component" value="Unassembled WGS sequence"/>
</dbReference>
<dbReference type="SUPFAM" id="SSF102705">
    <property type="entry name" value="NIF3 (NGG1p interacting factor 3)-like"/>
    <property type="match status" value="1"/>
</dbReference>
<evidence type="ECO:0000256" key="5">
    <source>
        <dbReference type="ARBA" id="ARBA00022490"/>
    </source>
</evidence>
<dbReference type="InterPro" id="IPR036069">
    <property type="entry name" value="DUF34/NIF3_sf"/>
</dbReference>
<protein>
    <recommendedName>
        <fullName evidence="4 11">NIF3-like protein 1</fullName>
    </recommendedName>
</protein>
<evidence type="ECO:0000256" key="10">
    <source>
        <dbReference type="ARBA" id="ARBA00062046"/>
    </source>
</evidence>
<comment type="subcellular location">
    <subcellularLocation>
        <location evidence="2">Cytoplasm</location>
    </subcellularLocation>
    <subcellularLocation>
        <location evidence="1">Nucleus</location>
    </subcellularLocation>
</comment>
<keyword evidence="8" id="KW-0539">Nucleus</keyword>
<organism evidence="13 14">
    <name type="scientific">Paramuricea clavata</name>
    <name type="common">Red gorgonian</name>
    <name type="synonym">Violescent sea-whip</name>
    <dbReference type="NCBI Taxonomy" id="317549"/>
    <lineage>
        <taxon>Eukaryota</taxon>
        <taxon>Metazoa</taxon>
        <taxon>Cnidaria</taxon>
        <taxon>Anthozoa</taxon>
        <taxon>Octocorallia</taxon>
        <taxon>Malacalcyonacea</taxon>
        <taxon>Plexauridae</taxon>
        <taxon>Paramuricea</taxon>
    </lineage>
</organism>
<evidence type="ECO:0000256" key="7">
    <source>
        <dbReference type="ARBA" id="ARBA00022990"/>
    </source>
</evidence>
<reference evidence="13" key="1">
    <citation type="submission" date="2020-04" db="EMBL/GenBank/DDBJ databases">
        <authorList>
            <person name="Alioto T."/>
            <person name="Alioto T."/>
            <person name="Gomez Garrido J."/>
        </authorList>
    </citation>
    <scope>NUCLEOTIDE SEQUENCE</scope>
    <source>
        <strain evidence="13">A484AB</strain>
    </source>
</reference>
<dbReference type="Pfam" id="PF01784">
    <property type="entry name" value="DUF34_NIF3"/>
    <property type="match status" value="1"/>
</dbReference>
<evidence type="ECO:0000256" key="1">
    <source>
        <dbReference type="ARBA" id="ARBA00004123"/>
    </source>
</evidence>
<comment type="caution">
    <text evidence="13">The sequence shown here is derived from an EMBL/GenBank/DDBJ whole genome shotgun (WGS) entry which is preliminary data.</text>
</comment>
<dbReference type="FunFam" id="3.40.1390.30:FF:000001">
    <property type="entry name" value="GTP cyclohydrolase 1 type 2"/>
    <property type="match status" value="1"/>
</dbReference>
<dbReference type="NCBIfam" id="TIGR00486">
    <property type="entry name" value="YbgI_SA1388"/>
    <property type="match status" value="1"/>
</dbReference>
<dbReference type="GO" id="GO:0046872">
    <property type="term" value="F:metal ion binding"/>
    <property type="evidence" value="ECO:0007669"/>
    <property type="project" value="UniProtKB-KW"/>
</dbReference>
<dbReference type="OrthoDB" id="3345469at2759"/>
<dbReference type="PIRSF" id="PIRSF037490">
    <property type="entry name" value="UCP037490_NIF3_euk"/>
    <property type="match status" value="1"/>
</dbReference>
<dbReference type="FunFam" id="3.40.1390.30:FF:000004">
    <property type="entry name" value="NIF3-like protein 1"/>
    <property type="match status" value="1"/>
</dbReference>
<dbReference type="InterPro" id="IPR002678">
    <property type="entry name" value="DUF34/NIF3"/>
</dbReference>
<evidence type="ECO:0000256" key="12">
    <source>
        <dbReference type="PIRSR" id="PIRSR602678-1"/>
    </source>
</evidence>
<dbReference type="GO" id="GO:0005739">
    <property type="term" value="C:mitochondrion"/>
    <property type="evidence" value="ECO:0007669"/>
    <property type="project" value="TreeGrafter"/>
</dbReference>
<evidence type="ECO:0000313" key="13">
    <source>
        <dbReference type="EMBL" id="CAB3980559.1"/>
    </source>
</evidence>
<keyword evidence="14" id="KW-1185">Reference proteome</keyword>
<accession>A0A7D9DB90</accession>
<feature type="binding site" evidence="12">
    <location>
        <position position="133"/>
    </location>
    <ligand>
        <name>a divalent metal cation</name>
        <dbReference type="ChEBI" id="CHEBI:60240"/>
        <label>1</label>
    </ligand>
</feature>
<dbReference type="AlphaFoldDB" id="A0A7D9DB90"/>
<proteinExistence type="inferred from homology"/>
<evidence type="ECO:0000256" key="4">
    <source>
        <dbReference type="ARBA" id="ARBA00019069"/>
    </source>
</evidence>
<evidence type="ECO:0000313" key="14">
    <source>
        <dbReference type="Proteomes" id="UP001152795"/>
    </source>
</evidence>
<dbReference type="PANTHER" id="PTHR13799:SF13">
    <property type="entry name" value="NIF3-LIKE PROTEIN 1"/>
    <property type="match status" value="1"/>
</dbReference>
<sequence>MILRRILKPTIFTTLKGIKRSCQSFVKGMELNELVRHLENYAPLSLAESWDNVGLLVQPSTTSHLVSSILLTNDLTEAVMEEAIRKNTNMILSYHPPIFMPLKTLTRNSWKERVVLKAIENRIAIYSPHTAFDVVKGGVNDWLASGLGKGTVRPLKNTLVDGKLGTHKVNIVVPNDQSKVDELVTKLKQADENIDVNVGELLHDVDVNFKCNAGSLVKIMNLLNSDFSEMLKRTDVFSLAKVPLQDTGIGRLCTLEEAVSVETMIKRIKHHLKLDNVRFAPAKLGSQNDLINTIAICAGSGGSILKGVKADMYLTGEMSHHDVLDAVSNGINVVLGEHSNTERGFFKDVFSSVLSVMLDGKVGIHQSTIDADPIIIT</sequence>
<feature type="binding site" evidence="12">
    <location>
        <position position="342"/>
    </location>
    <ligand>
        <name>a divalent metal cation</name>
        <dbReference type="ChEBI" id="CHEBI:60240"/>
        <label>1</label>
    </ligand>
</feature>
<evidence type="ECO:0000256" key="6">
    <source>
        <dbReference type="ARBA" id="ARBA00022553"/>
    </source>
</evidence>
<dbReference type="Gene3D" id="3.40.1390.30">
    <property type="entry name" value="NIF3 (NGG1p interacting factor 3)-like"/>
    <property type="match status" value="2"/>
</dbReference>
<keyword evidence="6" id="KW-0597">Phosphoprotein</keyword>
<keyword evidence="12" id="KW-0479">Metal-binding</keyword>
<dbReference type="GO" id="GO:0006355">
    <property type="term" value="P:regulation of DNA-templated transcription"/>
    <property type="evidence" value="ECO:0007669"/>
    <property type="project" value="UniProtKB-ARBA"/>
</dbReference>
<evidence type="ECO:0000256" key="3">
    <source>
        <dbReference type="ARBA" id="ARBA00006964"/>
    </source>
</evidence>
<keyword evidence="7" id="KW-0007">Acetylation</keyword>
<name>A0A7D9DB90_PARCT</name>